<evidence type="ECO:0000256" key="5">
    <source>
        <dbReference type="ARBA" id="ARBA00023146"/>
    </source>
</evidence>
<name>A0AAD7D2X2_MYCRO</name>
<feature type="binding site" evidence="8">
    <location>
        <position position="331"/>
    </location>
    <ligand>
        <name>L-serine</name>
        <dbReference type="ChEBI" id="CHEBI:33384"/>
    </ligand>
</feature>
<dbReference type="InterPro" id="IPR006195">
    <property type="entry name" value="aa-tRNA-synth_II"/>
</dbReference>
<accession>A0AAD7D2X2</accession>
<dbReference type="GO" id="GO:0006434">
    <property type="term" value="P:seryl-tRNA aminoacylation"/>
    <property type="evidence" value="ECO:0007669"/>
    <property type="project" value="InterPro"/>
</dbReference>
<dbReference type="InterPro" id="IPR015866">
    <property type="entry name" value="Ser-tRNA-synth_1_N"/>
</dbReference>
<evidence type="ECO:0000313" key="13">
    <source>
        <dbReference type="EMBL" id="KAJ7675391.1"/>
    </source>
</evidence>
<keyword evidence="10" id="KW-0175">Coiled coil</keyword>
<dbReference type="PROSITE" id="PS50862">
    <property type="entry name" value="AA_TRNA_LIGASE_II"/>
    <property type="match status" value="1"/>
</dbReference>
<dbReference type="SUPFAM" id="SSF46589">
    <property type="entry name" value="tRNA-binding arm"/>
    <property type="match status" value="1"/>
</dbReference>
<feature type="binding site" evidence="9">
    <location>
        <begin position="331"/>
        <end position="333"/>
    </location>
    <ligand>
        <name>ATP</name>
        <dbReference type="ChEBI" id="CHEBI:30616"/>
    </ligand>
</feature>
<protein>
    <recommendedName>
        <fullName evidence="1">serine--tRNA ligase</fullName>
        <ecNumber evidence="1">6.1.1.11</ecNumber>
    </recommendedName>
    <alternativeName>
        <fullName evidence="6">Seryl-tRNA synthetase</fullName>
    </alternativeName>
    <alternativeName>
        <fullName evidence="7">Seryl-tRNA(Ser) synthetase</fullName>
    </alternativeName>
</protein>
<dbReference type="PRINTS" id="PR00981">
    <property type="entry name" value="TRNASYNTHSER"/>
</dbReference>
<evidence type="ECO:0000256" key="6">
    <source>
        <dbReference type="ARBA" id="ARBA00031113"/>
    </source>
</evidence>
<feature type="region of interest" description="Disordered" evidence="11">
    <location>
        <begin position="171"/>
        <end position="200"/>
    </location>
</feature>
<dbReference type="Pfam" id="PF02403">
    <property type="entry name" value="Seryl_tRNA_N"/>
    <property type="match status" value="1"/>
</dbReference>
<dbReference type="InterPro" id="IPR002317">
    <property type="entry name" value="Ser-tRNA-ligase_type_1"/>
</dbReference>
<evidence type="ECO:0000256" key="8">
    <source>
        <dbReference type="PIRSR" id="PIRSR001529-1"/>
    </source>
</evidence>
<sequence>MSTVVEVAIMERRVVSTCLSTASRSLFRSMASFTRGSLPAIRSFLYSGAGRQTTRTIPPPRLDYRGVSENIVYKSTNALNRKAPLPLDGIQSVARAYTEFKSLSSTLNAQRNARSAVGERIRRSAQEKDSEAKDAAMAEAVKIKEEIARLEAALALVEENLLATALSIPNDTHPSSPLGPESAAVTLSTHGPDPIPPSPERDHVTIARKFGLLDFESGVTVTGSSWYYLLNEAALLELALTNYALSIAVKHGFTPVTTPDVVRADIASRCGFQPRDDSDPPVTQVYHVSSKSSDLILSATSEIPLGGMFANKIFPNTVLPLKVVGLGRAFRAEAGARGTDTRGLYRVHQFTKVELFSVTTQEGSEKMMEDMKLVQTTILNGLGLSFRVLDMPTEELGASAYRKYDMEAWMPGRGSWGEVSSLSNCTDYQARRLHIRYNTPSSTAPTTFAHTLNGTAAAIPRLIIALLENGATFDEHGELVGISLPEALRPFWIGGSERAIIQWH</sequence>
<dbReference type="AlphaFoldDB" id="A0AAD7D2X2"/>
<keyword evidence="14" id="KW-1185">Reference proteome</keyword>
<comment type="caution">
    <text evidence="13">The sequence shown here is derived from an EMBL/GenBank/DDBJ whole genome shotgun (WGS) entry which is preliminary data.</text>
</comment>
<feature type="domain" description="Aminoacyl-transfer RNA synthetases class-II family profile" evidence="12">
    <location>
        <begin position="202"/>
        <end position="490"/>
    </location>
</feature>
<dbReference type="SUPFAM" id="SSF55681">
    <property type="entry name" value="Class II aaRS and biotin synthetases"/>
    <property type="match status" value="1"/>
</dbReference>
<evidence type="ECO:0000256" key="11">
    <source>
        <dbReference type="SAM" id="MobiDB-lite"/>
    </source>
</evidence>
<dbReference type="InterPro" id="IPR002314">
    <property type="entry name" value="aa-tRNA-synt_IIb"/>
</dbReference>
<dbReference type="GO" id="GO:0005524">
    <property type="term" value="F:ATP binding"/>
    <property type="evidence" value="ECO:0007669"/>
    <property type="project" value="UniProtKB-KW"/>
</dbReference>
<dbReference type="GO" id="GO:0004828">
    <property type="term" value="F:serine-tRNA ligase activity"/>
    <property type="evidence" value="ECO:0007669"/>
    <property type="project" value="UniProtKB-EC"/>
</dbReference>
<evidence type="ECO:0000256" key="7">
    <source>
        <dbReference type="ARBA" id="ARBA00034892"/>
    </source>
</evidence>
<keyword evidence="2" id="KW-0436">Ligase</keyword>
<proteinExistence type="predicted"/>
<dbReference type="Proteomes" id="UP001221757">
    <property type="component" value="Unassembled WGS sequence"/>
</dbReference>
<feature type="region of interest" description="Disordered" evidence="11">
    <location>
        <begin position="111"/>
        <end position="132"/>
    </location>
</feature>
<evidence type="ECO:0000259" key="12">
    <source>
        <dbReference type="PROSITE" id="PS50862"/>
    </source>
</evidence>
<dbReference type="EC" id="6.1.1.11" evidence="1"/>
<gene>
    <name evidence="13" type="ORF">B0H17DRAFT_1161635</name>
</gene>
<feature type="binding site" evidence="9">
    <location>
        <begin position="347"/>
        <end position="350"/>
    </location>
    <ligand>
        <name>ATP</name>
        <dbReference type="ChEBI" id="CHEBI:30616"/>
    </ligand>
</feature>
<evidence type="ECO:0000256" key="2">
    <source>
        <dbReference type="ARBA" id="ARBA00022598"/>
    </source>
</evidence>
<dbReference type="InterPro" id="IPR045864">
    <property type="entry name" value="aa-tRNA-synth_II/BPL/LPL"/>
</dbReference>
<dbReference type="InterPro" id="IPR010978">
    <property type="entry name" value="tRNA-bd_arm"/>
</dbReference>
<dbReference type="NCBIfam" id="TIGR00414">
    <property type="entry name" value="serS"/>
    <property type="match status" value="1"/>
</dbReference>
<dbReference type="EMBL" id="JARKIE010000149">
    <property type="protein sequence ID" value="KAJ7675391.1"/>
    <property type="molecule type" value="Genomic_DNA"/>
</dbReference>
<evidence type="ECO:0000256" key="1">
    <source>
        <dbReference type="ARBA" id="ARBA00012840"/>
    </source>
</evidence>
<evidence type="ECO:0000256" key="4">
    <source>
        <dbReference type="ARBA" id="ARBA00022840"/>
    </source>
</evidence>
<keyword evidence="3" id="KW-0547">Nucleotide-binding</keyword>
<keyword evidence="5" id="KW-0030">Aminoacyl-tRNA synthetase</keyword>
<dbReference type="Gene3D" id="1.10.287.40">
    <property type="entry name" value="Serine-tRNA synthetase, tRNA binding domain"/>
    <property type="match status" value="1"/>
</dbReference>
<keyword evidence="4 9" id="KW-0067">ATP-binding</keyword>
<dbReference type="Pfam" id="PF00587">
    <property type="entry name" value="tRNA-synt_2b"/>
    <property type="match status" value="1"/>
</dbReference>
<feature type="binding site" evidence="8">
    <location>
        <position position="453"/>
    </location>
    <ligand>
        <name>L-serine</name>
        <dbReference type="ChEBI" id="CHEBI:33384"/>
    </ligand>
</feature>
<feature type="compositionally biased region" description="Basic and acidic residues" evidence="11">
    <location>
        <begin position="117"/>
        <end position="132"/>
    </location>
</feature>
<dbReference type="Gene3D" id="3.30.930.10">
    <property type="entry name" value="Bira Bifunctional Protein, Domain 2"/>
    <property type="match status" value="1"/>
</dbReference>
<organism evidence="13 14">
    <name type="scientific">Mycena rosella</name>
    <name type="common">Pink bonnet</name>
    <name type="synonym">Agaricus rosellus</name>
    <dbReference type="NCBI Taxonomy" id="1033263"/>
    <lineage>
        <taxon>Eukaryota</taxon>
        <taxon>Fungi</taxon>
        <taxon>Dikarya</taxon>
        <taxon>Basidiomycota</taxon>
        <taxon>Agaricomycotina</taxon>
        <taxon>Agaricomycetes</taxon>
        <taxon>Agaricomycetidae</taxon>
        <taxon>Agaricales</taxon>
        <taxon>Marasmiineae</taxon>
        <taxon>Mycenaceae</taxon>
        <taxon>Mycena</taxon>
    </lineage>
</organism>
<feature type="coiled-coil region" evidence="10">
    <location>
        <begin position="133"/>
        <end position="160"/>
    </location>
</feature>
<feature type="binding site" evidence="8">
    <location>
        <position position="300"/>
    </location>
    <ligand>
        <name>L-serine</name>
        <dbReference type="ChEBI" id="CHEBI:33384"/>
    </ligand>
</feature>
<dbReference type="InterPro" id="IPR042103">
    <property type="entry name" value="SerRS_1_N_sf"/>
</dbReference>
<feature type="site" description="Important for serine binding" evidence="8">
    <location>
        <position position="455"/>
    </location>
</feature>
<feature type="binding site" evidence="8">
    <location>
        <position position="354"/>
    </location>
    <ligand>
        <name>L-serine</name>
        <dbReference type="ChEBI" id="CHEBI:33384"/>
    </ligand>
</feature>
<dbReference type="PIRSF" id="PIRSF001529">
    <property type="entry name" value="Ser-tRNA-synth_IIa"/>
    <property type="match status" value="1"/>
</dbReference>
<evidence type="ECO:0000313" key="14">
    <source>
        <dbReference type="Proteomes" id="UP001221757"/>
    </source>
</evidence>
<evidence type="ECO:0000256" key="9">
    <source>
        <dbReference type="PIRSR" id="PIRSR001529-2"/>
    </source>
</evidence>
<dbReference type="PANTHER" id="PTHR11778">
    <property type="entry name" value="SERYL-TRNA SYNTHETASE"/>
    <property type="match status" value="1"/>
</dbReference>
<feature type="binding site" evidence="9">
    <location>
        <begin position="418"/>
        <end position="421"/>
    </location>
    <ligand>
        <name>ATP</name>
        <dbReference type="ChEBI" id="CHEBI:30616"/>
    </ligand>
</feature>
<reference evidence="13" key="1">
    <citation type="submission" date="2023-03" db="EMBL/GenBank/DDBJ databases">
        <title>Massive genome expansion in bonnet fungi (Mycena s.s.) driven by repeated elements and novel gene families across ecological guilds.</title>
        <authorList>
            <consortium name="Lawrence Berkeley National Laboratory"/>
            <person name="Harder C.B."/>
            <person name="Miyauchi S."/>
            <person name="Viragh M."/>
            <person name="Kuo A."/>
            <person name="Thoen E."/>
            <person name="Andreopoulos B."/>
            <person name="Lu D."/>
            <person name="Skrede I."/>
            <person name="Drula E."/>
            <person name="Henrissat B."/>
            <person name="Morin E."/>
            <person name="Kohler A."/>
            <person name="Barry K."/>
            <person name="LaButti K."/>
            <person name="Morin E."/>
            <person name="Salamov A."/>
            <person name="Lipzen A."/>
            <person name="Mereny Z."/>
            <person name="Hegedus B."/>
            <person name="Baldrian P."/>
            <person name="Stursova M."/>
            <person name="Weitz H."/>
            <person name="Taylor A."/>
            <person name="Grigoriev I.V."/>
            <person name="Nagy L.G."/>
            <person name="Martin F."/>
            <person name="Kauserud H."/>
        </authorList>
    </citation>
    <scope>NUCLEOTIDE SEQUENCE</scope>
    <source>
        <strain evidence="13">CBHHK067</strain>
    </source>
</reference>
<evidence type="ECO:0000256" key="3">
    <source>
        <dbReference type="ARBA" id="ARBA00022741"/>
    </source>
</evidence>
<evidence type="ECO:0000256" key="10">
    <source>
        <dbReference type="SAM" id="Coils"/>
    </source>
</evidence>